<dbReference type="Proteomes" id="UP000406184">
    <property type="component" value="Unassembled WGS sequence"/>
</dbReference>
<dbReference type="SUPFAM" id="SSF51735">
    <property type="entry name" value="NAD(P)-binding Rossmann-fold domains"/>
    <property type="match status" value="1"/>
</dbReference>
<accession>A0A564TDF2</accession>
<dbReference type="NCBIfam" id="NF006132">
    <property type="entry name" value="PRK08277.1"/>
    <property type="match status" value="1"/>
</dbReference>
<dbReference type="PRINTS" id="PR00080">
    <property type="entry name" value="SDRFAMILY"/>
</dbReference>
<dbReference type="PANTHER" id="PTHR42760:SF115">
    <property type="entry name" value="3-OXOACYL-[ACYL-CARRIER-PROTEIN] REDUCTASE FABG"/>
    <property type="match status" value="1"/>
</dbReference>
<reference evidence="4 5" key="1">
    <citation type="submission" date="2019-07" db="EMBL/GenBank/DDBJ databases">
        <authorList>
            <person name="Hibberd C M."/>
            <person name="Gehrig L. J."/>
            <person name="Chang H.-W."/>
            <person name="Venkatesh S."/>
        </authorList>
    </citation>
    <scope>NUCLEOTIDE SEQUENCE [LARGE SCALE GENOMIC DNA]</scope>
    <source>
        <strain evidence="4">Faecalibacterium_prausnitzii_JG_BgPS064</strain>
    </source>
</reference>
<name>A0A564TDF2_9FIRM</name>
<proteinExistence type="inferred from homology"/>
<dbReference type="EC" id="1.-.-.-" evidence="4"/>
<evidence type="ECO:0000256" key="3">
    <source>
        <dbReference type="RuleBase" id="RU000363"/>
    </source>
</evidence>
<dbReference type="AlphaFoldDB" id="A0A564TDF2"/>
<dbReference type="RefSeq" id="WP_158398604.1">
    <property type="nucleotide sequence ID" value="NZ_CABHMY010000092.1"/>
</dbReference>
<dbReference type="PROSITE" id="PS00061">
    <property type="entry name" value="ADH_SHORT"/>
    <property type="match status" value="1"/>
</dbReference>
<dbReference type="InterPro" id="IPR020904">
    <property type="entry name" value="Sc_DH/Rdtase_CS"/>
</dbReference>
<evidence type="ECO:0000256" key="2">
    <source>
        <dbReference type="ARBA" id="ARBA00023002"/>
    </source>
</evidence>
<organism evidence="4 5">
    <name type="scientific">Faecalibacterium prausnitzii</name>
    <dbReference type="NCBI Taxonomy" id="853"/>
    <lineage>
        <taxon>Bacteria</taxon>
        <taxon>Bacillati</taxon>
        <taxon>Bacillota</taxon>
        <taxon>Clostridia</taxon>
        <taxon>Eubacteriales</taxon>
        <taxon>Oscillospiraceae</taxon>
        <taxon>Faecalibacterium</taxon>
    </lineage>
</organism>
<dbReference type="InterPro" id="IPR002347">
    <property type="entry name" value="SDR_fam"/>
</dbReference>
<dbReference type="Gene3D" id="3.40.50.720">
    <property type="entry name" value="NAD(P)-binding Rossmann-like Domain"/>
    <property type="match status" value="1"/>
</dbReference>
<evidence type="ECO:0000256" key="1">
    <source>
        <dbReference type="ARBA" id="ARBA00006484"/>
    </source>
</evidence>
<evidence type="ECO:0000313" key="4">
    <source>
        <dbReference type="EMBL" id="VUX05114.1"/>
    </source>
</evidence>
<keyword evidence="2 4" id="KW-0560">Oxidoreductase</keyword>
<evidence type="ECO:0000313" key="5">
    <source>
        <dbReference type="Proteomes" id="UP000406184"/>
    </source>
</evidence>
<keyword evidence="5" id="KW-1185">Reference proteome</keyword>
<dbReference type="EMBL" id="CABHMY010000092">
    <property type="protein sequence ID" value="VUX05114.1"/>
    <property type="molecule type" value="Genomic_DNA"/>
</dbReference>
<dbReference type="PANTHER" id="PTHR42760">
    <property type="entry name" value="SHORT-CHAIN DEHYDROGENASES/REDUCTASES FAMILY MEMBER"/>
    <property type="match status" value="1"/>
</dbReference>
<dbReference type="GO" id="GO:0016616">
    <property type="term" value="F:oxidoreductase activity, acting on the CH-OH group of donors, NAD or NADP as acceptor"/>
    <property type="evidence" value="ECO:0007669"/>
    <property type="project" value="TreeGrafter"/>
</dbReference>
<dbReference type="InterPro" id="IPR036291">
    <property type="entry name" value="NAD(P)-bd_dom_sf"/>
</dbReference>
<dbReference type="PRINTS" id="PR00081">
    <property type="entry name" value="GDHRDH"/>
</dbReference>
<gene>
    <name evidence="4" type="ORF">FPPS064S07_02658</name>
</gene>
<comment type="similarity">
    <text evidence="1 3">Belongs to the short-chain dehydrogenases/reductases (SDR) family.</text>
</comment>
<dbReference type="Pfam" id="PF00106">
    <property type="entry name" value="adh_short"/>
    <property type="match status" value="1"/>
</dbReference>
<sequence length="293" mass="30727">MNTAVTGGCYGKNVLNTDLTGKVAVVTGASGTLCSIFAKALARAGAKVALLGRNMDKLKELADEIEAEGGIAKGYTCNVMNKANCLQVAEDVLADLGPCDILVNGAGGNNARANTDKEYFEMADLESDTVTFFDLDESGVEMVFNLNFIGTLLPTQAFARQMVGRAGCNILNISSMNAYLPLTKIPAYSGSKAAVTNFTQWLAVHFSKVGIRVNAIAPGFFASEQNAKLLYNEDGKSTARTGKILAATPMGRFGNSEKDLVGALLFLLNNDAAGFITGICLPVDGGFSAYSGV</sequence>
<protein>
    <submittedName>
        <fullName evidence="4">Putative oxidoreductase</fullName>
        <ecNumber evidence="4">1.-.-.-</ecNumber>
    </submittedName>
</protein>